<proteinExistence type="predicted"/>
<protein>
    <submittedName>
        <fullName evidence="1">Uncharacterized protein</fullName>
    </submittedName>
</protein>
<accession>A0A453AUI5</accession>
<organism evidence="1 2">
    <name type="scientific">Aegilops tauschii subsp. strangulata</name>
    <name type="common">Goatgrass</name>
    <dbReference type="NCBI Taxonomy" id="200361"/>
    <lineage>
        <taxon>Eukaryota</taxon>
        <taxon>Viridiplantae</taxon>
        <taxon>Streptophyta</taxon>
        <taxon>Embryophyta</taxon>
        <taxon>Tracheophyta</taxon>
        <taxon>Spermatophyta</taxon>
        <taxon>Magnoliopsida</taxon>
        <taxon>Liliopsida</taxon>
        <taxon>Poales</taxon>
        <taxon>Poaceae</taxon>
        <taxon>BOP clade</taxon>
        <taxon>Pooideae</taxon>
        <taxon>Triticodae</taxon>
        <taxon>Triticeae</taxon>
        <taxon>Triticinae</taxon>
        <taxon>Aegilops</taxon>
    </lineage>
</organism>
<reference evidence="2" key="1">
    <citation type="journal article" date="2014" name="Science">
        <title>Ancient hybridizations among the ancestral genomes of bread wheat.</title>
        <authorList>
            <consortium name="International Wheat Genome Sequencing Consortium,"/>
            <person name="Marcussen T."/>
            <person name="Sandve S.R."/>
            <person name="Heier L."/>
            <person name="Spannagl M."/>
            <person name="Pfeifer M."/>
            <person name="Jakobsen K.S."/>
            <person name="Wulff B.B."/>
            <person name="Steuernagel B."/>
            <person name="Mayer K.F."/>
            <person name="Olsen O.A."/>
        </authorList>
    </citation>
    <scope>NUCLEOTIDE SEQUENCE [LARGE SCALE GENOMIC DNA]</scope>
    <source>
        <strain evidence="2">cv. AL8/78</strain>
    </source>
</reference>
<sequence length="79" mass="8836">MSCGIFINAYSAHKGCLRANIASSNYPQLTFLSIRMYVEIEQNIVNLATRTSDFENGLDTSSYSIQKQMPLQNLQANSI</sequence>
<dbReference type="Gramene" id="AET2Gv20263900.6">
    <property type="protein sequence ID" value="AET2Gv20263900.6"/>
    <property type="gene ID" value="AET2Gv20263900"/>
</dbReference>
<reference evidence="1" key="4">
    <citation type="submission" date="2019-03" db="UniProtKB">
        <authorList>
            <consortium name="EnsemblPlants"/>
        </authorList>
    </citation>
    <scope>IDENTIFICATION</scope>
</reference>
<reference evidence="2" key="2">
    <citation type="journal article" date="2017" name="Nat. Plants">
        <title>The Aegilops tauschii genome reveals multiple impacts of transposons.</title>
        <authorList>
            <person name="Zhao G."/>
            <person name="Zou C."/>
            <person name="Li K."/>
            <person name="Wang K."/>
            <person name="Li T."/>
            <person name="Gao L."/>
            <person name="Zhang X."/>
            <person name="Wang H."/>
            <person name="Yang Z."/>
            <person name="Liu X."/>
            <person name="Jiang W."/>
            <person name="Mao L."/>
            <person name="Kong X."/>
            <person name="Jiao Y."/>
            <person name="Jia J."/>
        </authorList>
    </citation>
    <scope>NUCLEOTIDE SEQUENCE [LARGE SCALE GENOMIC DNA]</scope>
    <source>
        <strain evidence="2">cv. AL8/78</strain>
    </source>
</reference>
<evidence type="ECO:0000313" key="1">
    <source>
        <dbReference type="EnsemblPlants" id="AET2Gv20263900.6"/>
    </source>
</evidence>
<name>A0A453AUI5_AEGTS</name>
<evidence type="ECO:0000313" key="2">
    <source>
        <dbReference type="Proteomes" id="UP000015105"/>
    </source>
</evidence>
<reference evidence="1" key="3">
    <citation type="journal article" date="2017" name="Nature">
        <title>Genome sequence of the progenitor of the wheat D genome Aegilops tauschii.</title>
        <authorList>
            <person name="Luo M.C."/>
            <person name="Gu Y.Q."/>
            <person name="Puiu D."/>
            <person name="Wang H."/>
            <person name="Twardziok S.O."/>
            <person name="Deal K.R."/>
            <person name="Huo N."/>
            <person name="Zhu T."/>
            <person name="Wang L."/>
            <person name="Wang Y."/>
            <person name="McGuire P.E."/>
            <person name="Liu S."/>
            <person name="Long H."/>
            <person name="Ramasamy R.K."/>
            <person name="Rodriguez J.C."/>
            <person name="Van S.L."/>
            <person name="Yuan L."/>
            <person name="Wang Z."/>
            <person name="Xia Z."/>
            <person name="Xiao L."/>
            <person name="Anderson O.D."/>
            <person name="Ouyang S."/>
            <person name="Liang Y."/>
            <person name="Zimin A.V."/>
            <person name="Pertea G."/>
            <person name="Qi P."/>
            <person name="Bennetzen J.L."/>
            <person name="Dai X."/>
            <person name="Dawson M.W."/>
            <person name="Muller H.G."/>
            <person name="Kugler K."/>
            <person name="Rivarola-Duarte L."/>
            <person name="Spannagl M."/>
            <person name="Mayer K.F.X."/>
            <person name="Lu F.H."/>
            <person name="Bevan M.W."/>
            <person name="Leroy P."/>
            <person name="Li P."/>
            <person name="You F.M."/>
            <person name="Sun Q."/>
            <person name="Liu Z."/>
            <person name="Lyons E."/>
            <person name="Wicker T."/>
            <person name="Salzberg S.L."/>
            <person name="Devos K.M."/>
            <person name="Dvorak J."/>
        </authorList>
    </citation>
    <scope>NUCLEOTIDE SEQUENCE [LARGE SCALE GENOMIC DNA]</scope>
    <source>
        <strain evidence="1">cv. AL8/78</strain>
    </source>
</reference>
<reference evidence="1" key="5">
    <citation type="journal article" date="2021" name="G3 (Bethesda)">
        <title>Aegilops tauschii genome assembly Aet v5.0 features greater sequence contiguity and improved annotation.</title>
        <authorList>
            <person name="Wang L."/>
            <person name="Zhu T."/>
            <person name="Rodriguez J.C."/>
            <person name="Deal K.R."/>
            <person name="Dubcovsky J."/>
            <person name="McGuire P.E."/>
            <person name="Lux T."/>
            <person name="Spannagl M."/>
            <person name="Mayer K.F.X."/>
            <person name="Baldrich P."/>
            <person name="Meyers B.C."/>
            <person name="Huo N."/>
            <person name="Gu Y.Q."/>
            <person name="Zhou H."/>
            <person name="Devos K.M."/>
            <person name="Bennetzen J.L."/>
            <person name="Unver T."/>
            <person name="Budak H."/>
            <person name="Gulick P.J."/>
            <person name="Galiba G."/>
            <person name="Kalapos B."/>
            <person name="Nelson D.R."/>
            <person name="Li P."/>
            <person name="You F.M."/>
            <person name="Luo M.C."/>
            <person name="Dvorak J."/>
        </authorList>
    </citation>
    <scope>NUCLEOTIDE SEQUENCE [LARGE SCALE GENOMIC DNA]</scope>
    <source>
        <strain evidence="1">cv. AL8/78</strain>
    </source>
</reference>
<dbReference type="Proteomes" id="UP000015105">
    <property type="component" value="Chromosome 2D"/>
</dbReference>
<dbReference type="EnsemblPlants" id="AET2Gv20263900.6">
    <property type="protein sequence ID" value="AET2Gv20263900.6"/>
    <property type="gene ID" value="AET2Gv20263900"/>
</dbReference>
<dbReference type="AlphaFoldDB" id="A0A453AUI5"/>
<keyword evidence="2" id="KW-1185">Reference proteome</keyword>